<dbReference type="InterPro" id="IPR042575">
    <property type="entry name" value="UBAP1_C"/>
</dbReference>
<dbReference type="PROSITE" id="PS51497">
    <property type="entry name" value="UMA"/>
    <property type="match status" value="1"/>
</dbReference>
<dbReference type="Bgee" id="ENSXETG00000036190">
    <property type="expression patterns" value="Expressed in brain and 2 other cell types or tissues"/>
</dbReference>
<dbReference type="Ensembl" id="ENSXETT00000109324">
    <property type="protein sequence ID" value="ENSXETP00000110208"/>
    <property type="gene ID" value="ENSXETG00000036190"/>
</dbReference>
<dbReference type="Proteomes" id="UP000008143">
    <property type="component" value="Chromosome 3"/>
</dbReference>
<feature type="compositionally biased region" description="Low complexity" evidence="1">
    <location>
        <begin position="210"/>
        <end position="225"/>
    </location>
</feature>
<feature type="compositionally biased region" description="Acidic residues" evidence="1">
    <location>
        <begin position="174"/>
        <end position="195"/>
    </location>
</feature>
<evidence type="ECO:0000313" key="6">
    <source>
        <dbReference type="Xenbase" id="XB-GENE-991465"/>
    </source>
</evidence>
<dbReference type="OMA" id="KVLYWVE"/>
<dbReference type="GeneID" id="100489164"/>
<accession>A0A803JQB8</accession>
<dbReference type="InterPro" id="IPR023340">
    <property type="entry name" value="UMA"/>
</dbReference>
<dbReference type="PANTHER" id="PTHR15960:SF3">
    <property type="entry name" value="UBIQUITIN-ASSOCIATED PROTEIN 1-LIKE"/>
    <property type="match status" value="1"/>
</dbReference>
<reference evidence="3" key="2">
    <citation type="submission" date="2021-03" db="UniProtKB">
        <authorList>
            <consortium name="Ensembl"/>
        </authorList>
    </citation>
    <scope>IDENTIFICATION</scope>
</reference>
<dbReference type="InterPro" id="IPR038870">
    <property type="entry name" value="UBAP1"/>
</dbReference>
<organism evidence="3">
    <name type="scientific">Xenopus tropicalis</name>
    <name type="common">Western clawed frog</name>
    <name type="synonym">Silurana tropicalis</name>
    <dbReference type="NCBI Taxonomy" id="8364"/>
    <lineage>
        <taxon>Eukaryota</taxon>
        <taxon>Metazoa</taxon>
        <taxon>Chordata</taxon>
        <taxon>Craniata</taxon>
        <taxon>Vertebrata</taxon>
        <taxon>Euteleostomi</taxon>
        <taxon>Amphibia</taxon>
        <taxon>Batrachia</taxon>
        <taxon>Anura</taxon>
        <taxon>Pipoidea</taxon>
        <taxon>Pipidae</taxon>
        <taxon>Xenopodinae</taxon>
        <taxon>Xenopus</taxon>
        <taxon>Silurana</taxon>
    </lineage>
</organism>
<reference evidence="3" key="1">
    <citation type="journal article" date="2010" name="Science">
        <title>The genome of the Western clawed frog Xenopus tropicalis.</title>
        <authorList>
            <person name="Hellsten U."/>
            <person name="Harland R.M."/>
            <person name="Gilchrist M.J."/>
            <person name="Hendrix D."/>
            <person name="Jurka J."/>
            <person name="Kapitonov V."/>
            <person name="Ovcharenko I."/>
            <person name="Putnam N.H."/>
            <person name="Shu S."/>
            <person name="Taher L."/>
            <person name="Blitz I.L."/>
            <person name="Blumberg B."/>
            <person name="Dichmann D.S."/>
            <person name="Dubchak I."/>
            <person name="Amaya E."/>
            <person name="Detter J.C."/>
            <person name="Fletcher R."/>
            <person name="Gerhard D.S."/>
            <person name="Goodstein D."/>
            <person name="Graves T."/>
            <person name="Grigoriev I.V."/>
            <person name="Grimwood J."/>
            <person name="Kawashima T."/>
            <person name="Lindquist E."/>
            <person name="Lucas S.M."/>
            <person name="Mead P.E."/>
            <person name="Mitros T."/>
            <person name="Ogino H."/>
            <person name="Ohta Y."/>
            <person name="Poliakov A.V."/>
            <person name="Pollet N."/>
            <person name="Robert J."/>
            <person name="Salamov A."/>
            <person name="Sater A.K."/>
            <person name="Schmutz J."/>
            <person name="Terry A."/>
            <person name="Vize P.D."/>
            <person name="Warren W.C."/>
            <person name="Wells D."/>
            <person name="Wills A."/>
            <person name="Wilson R.K."/>
            <person name="Zimmerman L.B."/>
            <person name="Zorn A.M."/>
            <person name="Grainger R."/>
            <person name="Grammer T."/>
            <person name="Khokha M.K."/>
            <person name="Richardson P.M."/>
            <person name="Rokhsar D.S."/>
        </authorList>
    </citation>
    <scope>NUCLEOTIDE SEQUENCE [LARGE SCALE GENOMIC DNA]</scope>
    <source>
        <strain evidence="3">Nigerian</strain>
    </source>
</reference>
<evidence type="ECO:0000256" key="1">
    <source>
        <dbReference type="SAM" id="MobiDB-lite"/>
    </source>
</evidence>
<dbReference type="GO" id="GO:0043130">
    <property type="term" value="F:ubiquitin binding"/>
    <property type="evidence" value="ECO:0000318"/>
    <property type="project" value="GO_Central"/>
</dbReference>
<name>A0A803JQB8_XENTR</name>
<feature type="domain" description="UMA" evidence="2">
    <location>
        <begin position="48"/>
        <end position="97"/>
    </location>
</feature>
<dbReference type="PANTHER" id="PTHR15960">
    <property type="entry name" value="LD44032P"/>
    <property type="match status" value="1"/>
</dbReference>
<proteinExistence type="predicted"/>
<dbReference type="AGR" id="Xenbase:XB-GENE-991465"/>
<dbReference type="OrthoDB" id="2018023at2759"/>
<sequence length="473" mass="53720">MLYFISLHEKIVRKWNMLSFFVPLFPVDWCDCPCLGFNSEDSSRMSFLDEIPFKIHEVYTNVPSVERPISPSNINIPDCSELLMCTVHDFTTEKKVLEWVEGLYSKNGSPADIRPTAPPYWMVQNGRGVSPTRRTSPQRPIFPMRRCRSLSASDAIPIRQRSSWGGLESMENGEMFEEEDGYSEDDEYSTSEESEMEARQREARSRSCKTSPQPQRSSRPSTSPFVPSPPSRCHCQKTDFSPPSCNIKKRKSFTYLNSSKSEVELANKRILALVHPTKCVSEGRGLPQNQRHNRYGQPLSPTQPPPAPSCCCRAKRPSSAGSIPPIQCHKPTTPSLSPYSCLPPMRHRQSDSSGDVLLALSQEERDVIKAVTSLGYPLRRAMIALQKMGEQSLEQVLGYLGATDRLRKIGYEEGLIEEAMEMFQNSEIKAAEYLRLLLQFNDMGFQQDDIKEVLLVHDNHRDRSLEELMSRAQ</sequence>
<evidence type="ECO:0000259" key="2">
    <source>
        <dbReference type="PROSITE" id="PS51497"/>
    </source>
</evidence>
<dbReference type="GO" id="GO:0043162">
    <property type="term" value="P:ubiquitin-dependent protein catabolic process via the multivesicular body sorting pathway"/>
    <property type="evidence" value="ECO:0000318"/>
    <property type="project" value="GO_Central"/>
</dbReference>
<dbReference type="KEGG" id="xtr:100489164"/>
<evidence type="ECO:0000313" key="3">
    <source>
        <dbReference type="Ensembl" id="ENSXETP00000110208"/>
    </source>
</evidence>
<keyword evidence="4" id="KW-1185">Reference proteome</keyword>
<reference evidence="5" key="3">
    <citation type="submission" date="2025-04" db="UniProtKB">
        <authorList>
            <consortium name="RefSeq"/>
        </authorList>
    </citation>
    <scope>IDENTIFICATION</scope>
    <source>
        <strain evidence="5">Nigerian</strain>
        <tissue evidence="5">Liver and blood</tissue>
    </source>
</reference>
<gene>
    <name evidence="3 5 6" type="primary">ubap1l</name>
</gene>
<dbReference type="Pfam" id="PF21267">
    <property type="entry name" value="UBAP-1_UBA2"/>
    <property type="match status" value="1"/>
</dbReference>
<dbReference type="GeneTree" id="ENSGT00390000008092"/>
<feature type="region of interest" description="Disordered" evidence="1">
    <location>
        <begin position="282"/>
        <end position="309"/>
    </location>
</feature>
<dbReference type="CTD" id="390595"/>
<dbReference type="Gene3D" id="1.20.120.1920">
    <property type="entry name" value="UBAP1 SOUBA domain"/>
    <property type="match status" value="1"/>
</dbReference>
<dbReference type="RefSeq" id="XP_017947994.2">
    <property type="nucleotide sequence ID" value="XM_018092505.2"/>
</dbReference>
<feature type="region of interest" description="Disordered" evidence="1">
    <location>
        <begin position="124"/>
        <end position="146"/>
    </location>
</feature>
<feature type="region of interest" description="Disordered" evidence="1">
    <location>
        <begin position="161"/>
        <end position="235"/>
    </location>
</feature>
<dbReference type="GO" id="GO:0000813">
    <property type="term" value="C:ESCRT I complex"/>
    <property type="evidence" value="ECO:0000318"/>
    <property type="project" value="GO_Central"/>
</dbReference>
<dbReference type="AlphaFoldDB" id="A0A803JQB8"/>
<protein>
    <submittedName>
        <fullName evidence="3">Ubiquitin associated protein 1 like</fullName>
    </submittedName>
    <submittedName>
        <fullName evidence="5">Ubiquitin-associated protein 1-like isoform X1</fullName>
    </submittedName>
</protein>
<feature type="compositionally biased region" description="Basic and acidic residues" evidence="1">
    <location>
        <begin position="196"/>
        <end position="205"/>
    </location>
</feature>
<dbReference type="InterPro" id="IPR049467">
    <property type="entry name" value="UBAP-1-like_UBA2"/>
</dbReference>
<dbReference type="Xenbase" id="XB-GENE-991465">
    <property type="gene designation" value="ubap1l"/>
</dbReference>
<evidence type="ECO:0000313" key="4">
    <source>
        <dbReference type="Proteomes" id="UP000008143"/>
    </source>
</evidence>
<evidence type="ECO:0000313" key="5">
    <source>
        <dbReference type="RefSeq" id="XP_017947994.2"/>
    </source>
</evidence>
<dbReference type="CDD" id="cd14316">
    <property type="entry name" value="UBA2_UBAP1_like"/>
    <property type="match status" value="1"/>
</dbReference>